<sequence length="175" mass="20547">MRCPGQDWRYWKEEAIFELNCPYCGEKVEFFKDDTSRKCSACKKVIPNPKLDFGCAAYCKYAEICLGELPPELIREKATLLKSRLLSLLEEMLPKNQLSEIERGMERLEKELKEKGISPGTKLLLLLFYFLDPKRREDLYKKANLPETLWEEIKINLKNLKKGLTLEELIEKLLK</sequence>
<accession>A0A2N7PIE4</accession>
<gene>
    <name evidence="1" type="ORF">C0197_05595</name>
</gene>
<evidence type="ECO:0008006" key="3">
    <source>
        <dbReference type="Google" id="ProtNLM"/>
    </source>
</evidence>
<organism evidence="1 2">
    <name type="scientific">Caldimicrobium thiodismutans</name>
    <dbReference type="NCBI Taxonomy" id="1653476"/>
    <lineage>
        <taxon>Bacteria</taxon>
        <taxon>Pseudomonadati</taxon>
        <taxon>Thermodesulfobacteriota</taxon>
        <taxon>Thermodesulfobacteria</taxon>
        <taxon>Thermodesulfobacteriales</taxon>
        <taxon>Thermodesulfobacteriaceae</taxon>
        <taxon>Caldimicrobium</taxon>
    </lineage>
</organism>
<evidence type="ECO:0000313" key="1">
    <source>
        <dbReference type="EMBL" id="PMP61443.1"/>
    </source>
</evidence>
<dbReference type="Proteomes" id="UP000235731">
    <property type="component" value="Unassembled WGS sequence"/>
</dbReference>
<evidence type="ECO:0000313" key="2">
    <source>
        <dbReference type="Proteomes" id="UP000235731"/>
    </source>
</evidence>
<reference evidence="1 2" key="1">
    <citation type="submission" date="2018-01" db="EMBL/GenBank/DDBJ databases">
        <title>Metagenomic assembled genomes from two thermal pools in the Uzon Caldera, Kamchatka, Russia.</title>
        <authorList>
            <person name="Wilkins L."/>
            <person name="Ettinger C."/>
        </authorList>
    </citation>
    <scope>NUCLEOTIDE SEQUENCE [LARGE SCALE GENOMIC DNA]</scope>
    <source>
        <strain evidence="1">ZAV-15</strain>
    </source>
</reference>
<protein>
    <recommendedName>
        <fullName evidence="3">Phosphohydrolase</fullName>
    </recommendedName>
</protein>
<dbReference type="EMBL" id="PNIE01000082">
    <property type="protein sequence ID" value="PMP61443.1"/>
    <property type="molecule type" value="Genomic_DNA"/>
</dbReference>
<dbReference type="AlphaFoldDB" id="A0A2N7PIE4"/>
<comment type="caution">
    <text evidence="1">The sequence shown here is derived from an EMBL/GenBank/DDBJ whole genome shotgun (WGS) entry which is preliminary data.</text>
</comment>
<proteinExistence type="predicted"/>
<name>A0A2N7PIE4_9BACT</name>